<dbReference type="EMBL" id="SRYA01000014">
    <property type="protein sequence ID" value="TGY96634.1"/>
    <property type="molecule type" value="Genomic_DNA"/>
</dbReference>
<organism evidence="1 2">
    <name type="scientific">Petralouisia muris</name>
    <dbReference type="NCBI Taxonomy" id="3032872"/>
    <lineage>
        <taxon>Bacteria</taxon>
        <taxon>Bacillati</taxon>
        <taxon>Bacillota</taxon>
        <taxon>Clostridia</taxon>
        <taxon>Lachnospirales</taxon>
        <taxon>Lachnospiraceae</taxon>
        <taxon>Petralouisia</taxon>
    </lineage>
</organism>
<evidence type="ECO:0000313" key="2">
    <source>
        <dbReference type="Proteomes" id="UP000304953"/>
    </source>
</evidence>
<comment type="caution">
    <text evidence="1">The sequence shown here is derived from an EMBL/GenBank/DDBJ whole genome shotgun (WGS) entry which is preliminary data.</text>
</comment>
<gene>
    <name evidence="1" type="ORF">E5329_08720</name>
</gene>
<dbReference type="Proteomes" id="UP000304953">
    <property type="component" value="Unassembled WGS sequence"/>
</dbReference>
<accession>A0AC61RX88</accession>
<proteinExistence type="predicted"/>
<evidence type="ECO:0000313" key="1">
    <source>
        <dbReference type="EMBL" id="TGY96634.1"/>
    </source>
</evidence>
<name>A0AC61RX88_9FIRM</name>
<reference evidence="1" key="1">
    <citation type="submission" date="2019-04" db="EMBL/GenBank/DDBJ databases">
        <title>Microbes associate with the intestines of laboratory mice.</title>
        <authorList>
            <person name="Navarre W."/>
            <person name="Wong E."/>
            <person name="Huang K."/>
            <person name="Tropini C."/>
            <person name="Ng K."/>
            <person name="Yu B."/>
        </authorList>
    </citation>
    <scope>NUCLEOTIDE SEQUENCE</scope>
    <source>
        <strain evidence="1">NM01_1-7b</strain>
    </source>
</reference>
<protein>
    <submittedName>
        <fullName evidence="1">Baseplate protein</fullName>
    </submittedName>
</protein>
<sequence>MDQRNGVKAFLGTGWKFPVEIDGATGRIKMSSNEDSIRESVRIIIGTRPGELPMHPEFGCRIRDYTFESADYTTLYSMKTEVEHALIRWEPRITDIQAEVSDEQIDQGLLMIYVSYVIRSTNSQYNLVYPFYINEGE</sequence>
<keyword evidence="2" id="KW-1185">Reference proteome</keyword>